<evidence type="ECO:0000256" key="1">
    <source>
        <dbReference type="ARBA" id="ARBA00004162"/>
    </source>
</evidence>
<keyword evidence="3" id="KW-1003">Cell membrane</keyword>
<proteinExistence type="inferred from homology"/>
<evidence type="ECO:0000256" key="8">
    <source>
        <dbReference type="SAM" id="Phobius"/>
    </source>
</evidence>
<accession>A6F075</accession>
<evidence type="ECO:0000256" key="7">
    <source>
        <dbReference type="RuleBase" id="RU003879"/>
    </source>
</evidence>
<keyword evidence="5 8" id="KW-1133">Transmembrane helix</keyword>
<dbReference type="Pfam" id="PF02472">
    <property type="entry name" value="ExbD"/>
    <property type="match status" value="1"/>
</dbReference>
<comment type="caution">
    <text evidence="9">The sequence shown here is derived from an EMBL/GenBank/DDBJ whole genome shotgun (WGS) entry which is preliminary data.</text>
</comment>
<dbReference type="eggNOG" id="COG0848">
    <property type="taxonomic scope" value="Bacteria"/>
</dbReference>
<evidence type="ECO:0000256" key="5">
    <source>
        <dbReference type="ARBA" id="ARBA00022989"/>
    </source>
</evidence>
<dbReference type="STRING" id="443152.MDG893_05354"/>
<dbReference type="GO" id="GO:0005886">
    <property type="term" value="C:plasma membrane"/>
    <property type="evidence" value="ECO:0007669"/>
    <property type="project" value="UniProtKB-SubCell"/>
</dbReference>
<evidence type="ECO:0000256" key="3">
    <source>
        <dbReference type="ARBA" id="ARBA00022475"/>
    </source>
</evidence>
<sequence>MKESAKAKRLKRHHRRGKQQSKLNLVSLMDIFTILVFFLMVNSSSDVQVLNQDNAIKLPDSSAQQPPGDVLALTVTDNDILVNGRVVMKREVLQAFGGQVEPALKEELDYQASRSSAPAPDAGRPITILADRELPYELLKKIMSTCVDAGYASISLAVNQKTEQGA</sequence>
<evidence type="ECO:0000256" key="2">
    <source>
        <dbReference type="ARBA" id="ARBA00005811"/>
    </source>
</evidence>
<dbReference type="PANTHER" id="PTHR30558:SF3">
    <property type="entry name" value="BIOPOLYMER TRANSPORT PROTEIN EXBD-RELATED"/>
    <property type="match status" value="1"/>
</dbReference>
<evidence type="ECO:0000313" key="9">
    <source>
        <dbReference type="EMBL" id="EDM47807.1"/>
    </source>
</evidence>
<reference evidence="9 10" key="1">
    <citation type="submission" date="2007-06" db="EMBL/GenBank/DDBJ databases">
        <authorList>
            <person name="Green D."/>
            <person name="Ferriera S."/>
            <person name="Johnson J."/>
            <person name="Kravitz S."/>
            <person name="Beeson K."/>
            <person name="Sutton G."/>
            <person name="Rogers Y.-H."/>
            <person name="Friedman R."/>
            <person name="Frazier M."/>
            <person name="Venter J.C."/>
        </authorList>
    </citation>
    <scope>NUCLEOTIDE SEQUENCE [LARGE SCALE GENOMIC DNA]</scope>
    <source>
        <strain evidence="9 10">DG893</strain>
    </source>
</reference>
<feature type="transmembrane region" description="Helical" evidence="8">
    <location>
        <begin position="21"/>
        <end position="41"/>
    </location>
</feature>
<dbReference type="GO" id="GO:0022857">
    <property type="term" value="F:transmembrane transporter activity"/>
    <property type="evidence" value="ECO:0007669"/>
    <property type="project" value="InterPro"/>
</dbReference>
<gene>
    <name evidence="9" type="ORF">MDG893_05354</name>
</gene>
<keyword evidence="6 8" id="KW-0472">Membrane</keyword>
<dbReference type="GO" id="GO:0015031">
    <property type="term" value="P:protein transport"/>
    <property type="evidence" value="ECO:0007669"/>
    <property type="project" value="UniProtKB-KW"/>
</dbReference>
<dbReference type="AlphaFoldDB" id="A6F075"/>
<dbReference type="Proteomes" id="UP000005856">
    <property type="component" value="Unassembled WGS sequence"/>
</dbReference>
<dbReference type="InterPro" id="IPR003400">
    <property type="entry name" value="ExbD"/>
</dbReference>
<name>A6F075_9GAMM</name>
<comment type="similarity">
    <text evidence="2 7">Belongs to the ExbD/TolR family.</text>
</comment>
<protein>
    <submittedName>
        <fullName evidence="9">Biopolymer transport protein</fullName>
    </submittedName>
</protein>
<dbReference type="RefSeq" id="WP_007153671.1">
    <property type="nucleotide sequence ID" value="NZ_ABCP01000012.1"/>
</dbReference>
<keyword evidence="7" id="KW-0653">Protein transport</keyword>
<evidence type="ECO:0000256" key="6">
    <source>
        <dbReference type="ARBA" id="ARBA00023136"/>
    </source>
</evidence>
<comment type="subcellular location">
    <subcellularLocation>
        <location evidence="1">Cell membrane</location>
        <topology evidence="1">Single-pass membrane protein</topology>
    </subcellularLocation>
    <subcellularLocation>
        <location evidence="7">Cell membrane</location>
        <topology evidence="7">Single-pass type II membrane protein</topology>
    </subcellularLocation>
</comment>
<evidence type="ECO:0000313" key="10">
    <source>
        <dbReference type="Proteomes" id="UP000005856"/>
    </source>
</evidence>
<organism evidence="9 10">
    <name type="scientific">Marinobacter algicola DG893</name>
    <dbReference type="NCBI Taxonomy" id="443152"/>
    <lineage>
        <taxon>Bacteria</taxon>
        <taxon>Pseudomonadati</taxon>
        <taxon>Pseudomonadota</taxon>
        <taxon>Gammaproteobacteria</taxon>
        <taxon>Pseudomonadales</taxon>
        <taxon>Marinobacteraceae</taxon>
        <taxon>Marinobacter</taxon>
    </lineage>
</organism>
<dbReference type="OrthoDB" id="5294637at2"/>
<dbReference type="PANTHER" id="PTHR30558">
    <property type="entry name" value="EXBD MEMBRANE COMPONENT OF PMF-DRIVEN MACROMOLECULE IMPORT SYSTEM"/>
    <property type="match status" value="1"/>
</dbReference>
<keyword evidence="4 7" id="KW-0812">Transmembrane</keyword>
<evidence type="ECO:0000256" key="4">
    <source>
        <dbReference type="ARBA" id="ARBA00022692"/>
    </source>
</evidence>
<keyword evidence="7" id="KW-0813">Transport</keyword>
<dbReference type="EMBL" id="ABCP01000012">
    <property type="protein sequence ID" value="EDM47807.1"/>
    <property type="molecule type" value="Genomic_DNA"/>
</dbReference>
<keyword evidence="10" id="KW-1185">Reference proteome</keyword>